<dbReference type="SMR" id="B4LFT7"/>
<sequence length="253" mass="27966">MAATYAWFLLLCLGGCGLCEAAIRPALDAPGNGAVGPVGPPPNLAQDLMDIFNLIQFKPMNQLFVRYLLNDAQFQAFVRILNSNAGFMAHWRLLAQPEVVLFRQWVNQQLLASSGKFEMEELEVCMTLVNRYPYLSGTVYGWQGFLNELEMYFPRYAISAHIQAKVQLMGIFAQFYQRLGALKVVYDRWVALPATQAVLAQLQAEGIDTTQLDTIIRELFGWQATNGTATTLPSPTPTVPSGAVVMPGGSLIL</sequence>
<proteinExistence type="predicted"/>
<protein>
    <submittedName>
        <fullName evidence="2">Uncharacterized protein</fullName>
    </submittedName>
</protein>
<dbReference type="PANTHER" id="PTHR21163:SF0">
    <property type="entry name" value="GH08205P-RELATED"/>
    <property type="match status" value="1"/>
</dbReference>
<dbReference type="InParanoid" id="B4LFT7"/>
<name>B4LFT7_DROVI</name>
<evidence type="ECO:0000313" key="3">
    <source>
        <dbReference type="Proteomes" id="UP000008792"/>
    </source>
</evidence>
<dbReference type="PhylomeDB" id="B4LFT7"/>
<reference evidence="2 3" key="1">
    <citation type="journal article" date="2007" name="Nature">
        <title>Evolution of genes and genomes on the Drosophila phylogeny.</title>
        <authorList>
            <consortium name="Drosophila 12 Genomes Consortium"/>
            <person name="Clark A.G."/>
            <person name="Eisen M.B."/>
            <person name="Smith D.R."/>
            <person name="Bergman C.M."/>
            <person name="Oliver B."/>
            <person name="Markow T.A."/>
            <person name="Kaufman T.C."/>
            <person name="Kellis M."/>
            <person name="Gelbart W."/>
            <person name="Iyer V.N."/>
            <person name="Pollard D.A."/>
            <person name="Sackton T.B."/>
            <person name="Larracuente A.M."/>
            <person name="Singh N.D."/>
            <person name="Abad J.P."/>
            <person name="Abt D.N."/>
            <person name="Adryan B."/>
            <person name="Aguade M."/>
            <person name="Akashi H."/>
            <person name="Anderson W.W."/>
            <person name="Aquadro C.F."/>
            <person name="Ardell D.H."/>
            <person name="Arguello R."/>
            <person name="Artieri C.G."/>
            <person name="Barbash D.A."/>
            <person name="Barker D."/>
            <person name="Barsanti P."/>
            <person name="Batterham P."/>
            <person name="Batzoglou S."/>
            <person name="Begun D."/>
            <person name="Bhutkar A."/>
            <person name="Blanco E."/>
            <person name="Bosak S.A."/>
            <person name="Bradley R.K."/>
            <person name="Brand A.D."/>
            <person name="Brent M.R."/>
            <person name="Brooks A.N."/>
            <person name="Brown R.H."/>
            <person name="Butlin R.K."/>
            <person name="Caggese C."/>
            <person name="Calvi B.R."/>
            <person name="Bernardo de Carvalho A."/>
            <person name="Caspi A."/>
            <person name="Castrezana S."/>
            <person name="Celniker S.E."/>
            <person name="Chang J.L."/>
            <person name="Chapple C."/>
            <person name="Chatterji S."/>
            <person name="Chinwalla A."/>
            <person name="Civetta A."/>
            <person name="Clifton S.W."/>
            <person name="Comeron J.M."/>
            <person name="Costello J.C."/>
            <person name="Coyne J.A."/>
            <person name="Daub J."/>
            <person name="David R.G."/>
            <person name="Delcher A.L."/>
            <person name="Delehaunty K."/>
            <person name="Do C.B."/>
            <person name="Ebling H."/>
            <person name="Edwards K."/>
            <person name="Eickbush T."/>
            <person name="Evans J.D."/>
            <person name="Filipski A."/>
            <person name="Findeiss S."/>
            <person name="Freyhult E."/>
            <person name="Fulton L."/>
            <person name="Fulton R."/>
            <person name="Garcia A.C."/>
            <person name="Gardiner A."/>
            <person name="Garfield D.A."/>
            <person name="Garvin B.E."/>
            <person name="Gibson G."/>
            <person name="Gilbert D."/>
            <person name="Gnerre S."/>
            <person name="Godfrey J."/>
            <person name="Good R."/>
            <person name="Gotea V."/>
            <person name="Gravely B."/>
            <person name="Greenberg A.J."/>
            <person name="Griffiths-Jones S."/>
            <person name="Gross S."/>
            <person name="Guigo R."/>
            <person name="Gustafson E.A."/>
            <person name="Haerty W."/>
            <person name="Hahn M.W."/>
            <person name="Halligan D.L."/>
            <person name="Halpern A.L."/>
            <person name="Halter G.M."/>
            <person name="Han M.V."/>
            <person name="Heger A."/>
            <person name="Hillier L."/>
            <person name="Hinrichs A.S."/>
            <person name="Holmes I."/>
            <person name="Hoskins R.A."/>
            <person name="Hubisz M.J."/>
            <person name="Hultmark D."/>
            <person name="Huntley M.A."/>
            <person name="Jaffe D.B."/>
            <person name="Jagadeeshan S."/>
            <person name="Jeck W.R."/>
            <person name="Johnson J."/>
            <person name="Jones C.D."/>
            <person name="Jordan W.C."/>
            <person name="Karpen G.H."/>
            <person name="Kataoka E."/>
            <person name="Keightley P.D."/>
            <person name="Kheradpour P."/>
            <person name="Kirkness E.F."/>
            <person name="Koerich L.B."/>
            <person name="Kristiansen K."/>
            <person name="Kudrna D."/>
            <person name="Kulathinal R.J."/>
            <person name="Kumar S."/>
            <person name="Kwok R."/>
            <person name="Lander E."/>
            <person name="Langley C.H."/>
            <person name="Lapoint R."/>
            <person name="Lazzaro B.P."/>
            <person name="Lee S.J."/>
            <person name="Levesque L."/>
            <person name="Li R."/>
            <person name="Lin C.F."/>
            <person name="Lin M.F."/>
            <person name="Lindblad-Toh K."/>
            <person name="Llopart A."/>
            <person name="Long M."/>
            <person name="Low L."/>
            <person name="Lozovsky E."/>
            <person name="Lu J."/>
            <person name="Luo M."/>
            <person name="Machado C.A."/>
            <person name="Makalowski W."/>
            <person name="Marzo M."/>
            <person name="Matsuda M."/>
            <person name="Matzkin L."/>
            <person name="McAllister B."/>
            <person name="McBride C.S."/>
            <person name="McKernan B."/>
            <person name="McKernan K."/>
            <person name="Mendez-Lago M."/>
            <person name="Minx P."/>
            <person name="Mollenhauer M.U."/>
            <person name="Montooth K."/>
            <person name="Mount S.M."/>
            <person name="Mu X."/>
            <person name="Myers E."/>
            <person name="Negre B."/>
            <person name="Newfeld S."/>
            <person name="Nielsen R."/>
            <person name="Noor M.A."/>
            <person name="O'Grady P."/>
            <person name="Pachter L."/>
            <person name="Papaceit M."/>
            <person name="Parisi M.J."/>
            <person name="Parisi M."/>
            <person name="Parts L."/>
            <person name="Pedersen J.S."/>
            <person name="Pesole G."/>
            <person name="Phillippy A.M."/>
            <person name="Ponting C.P."/>
            <person name="Pop M."/>
            <person name="Porcelli D."/>
            <person name="Powell J.R."/>
            <person name="Prohaska S."/>
            <person name="Pruitt K."/>
            <person name="Puig M."/>
            <person name="Quesneville H."/>
            <person name="Ram K.R."/>
            <person name="Rand D."/>
            <person name="Rasmussen M.D."/>
            <person name="Reed L.K."/>
            <person name="Reenan R."/>
            <person name="Reily A."/>
            <person name="Remington K.A."/>
            <person name="Rieger T.T."/>
            <person name="Ritchie M.G."/>
            <person name="Robin C."/>
            <person name="Rogers Y.H."/>
            <person name="Rohde C."/>
            <person name="Rozas J."/>
            <person name="Rubenfield M.J."/>
            <person name="Ruiz A."/>
            <person name="Russo S."/>
            <person name="Salzberg S.L."/>
            <person name="Sanchez-Gracia A."/>
            <person name="Saranga D.J."/>
            <person name="Sato H."/>
            <person name="Schaeffer S.W."/>
            <person name="Schatz M.C."/>
            <person name="Schlenke T."/>
            <person name="Schwartz R."/>
            <person name="Segarra C."/>
            <person name="Singh R.S."/>
            <person name="Sirot L."/>
            <person name="Sirota M."/>
            <person name="Sisneros N.B."/>
            <person name="Smith C.D."/>
            <person name="Smith T.F."/>
            <person name="Spieth J."/>
            <person name="Stage D.E."/>
            <person name="Stark A."/>
            <person name="Stephan W."/>
            <person name="Strausberg R.L."/>
            <person name="Strempel S."/>
            <person name="Sturgill D."/>
            <person name="Sutton G."/>
            <person name="Sutton G.G."/>
            <person name="Tao W."/>
            <person name="Teichmann S."/>
            <person name="Tobari Y.N."/>
            <person name="Tomimura Y."/>
            <person name="Tsolas J.M."/>
            <person name="Valente V.L."/>
            <person name="Venter E."/>
            <person name="Venter J.C."/>
            <person name="Vicario S."/>
            <person name="Vieira F.G."/>
            <person name="Vilella A.J."/>
            <person name="Villasante A."/>
            <person name="Walenz B."/>
            <person name="Wang J."/>
            <person name="Wasserman M."/>
            <person name="Watts T."/>
            <person name="Wilson D."/>
            <person name="Wilson R.K."/>
            <person name="Wing R.A."/>
            <person name="Wolfner M.F."/>
            <person name="Wong A."/>
            <person name="Wong G.K."/>
            <person name="Wu C.I."/>
            <person name="Wu G."/>
            <person name="Yamamoto D."/>
            <person name="Yang H.P."/>
            <person name="Yang S.P."/>
            <person name="Yorke J.A."/>
            <person name="Yoshida K."/>
            <person name="Zdobnov E."/>
            <person name="Zhang P."/>
            <person name="Zhang Y."/>
            <person name="Zimin A.V."/>
            <person name="Baldwin J."/>
            <person name="Abdouelleil A."/>
            <person name="Abdulkadir J."/>
            <person name="Abebe A."/>
            <person name="Abera B."/>
            <person name="Abreu J."/>
            <person name="Acer S.C."/>
            <person name="Aftuck L."/>
            <person name="Alexander A."/>
            <person name="An P."/>
            <person name="Anderson E."/>
            <person name="Anderson S."/>
            <person name="Arachi H."/>
            <person name="Azer M."/>
            <person name="Bachantsang P."/>
            <person name="Barry A."/>
            <person name="Bayul T."/>
            <person name="Berlin A."/>
            <person name="Bessette D."/>
            <person name="Bloom T."/>
            <person name="Blye J."/>
            <person name="Boguslavskiy L."/>
            <person name="Bonnet C."/>
            <person name="Boukhgalter B."/>
            <person name="Bourzgui I."/>
            <person name="Brown A."/>
            <person name="Cahill P."/>
            <person name="Channer S."/>
            <person name="Cheshatsang Y."/>
            <person name="Chuda L."/>
            <person name="Citroen M."/>
            <person name="Collymore A."/>
            <person name="Cooke P."/>
            <person name="Costello M."/>
            <person name="D'Aco K."/>
            <person name="Daza R."/>
            <person name="De Haan G."/>
            <person name="DeGray S."/>
            <person name="DeMaso C."/>
            <person name="Dhargay N."/>
            <person name="Dooley K."/>
            <person name="Dooley E."/>
            <person name="Doricent M."/>
            <person name="Dorje P."/>
            <person name="Dorjee K."/>
            <person name="Dupes A."/>
            <person name="Elong R."/>
            <person name="Falk J."/>
            <person name="Farina A."/>
            <person name="Faro S."/>
            <person name="Ferguson D."/>
            <person name="Fisher S."/>
            <person name="Foley C.D."/>
            <person name="Franke A."/>
            <person name="Friedrich D."/>
            <person name="Gadbois L."/>
            <person name="Gearin G."/>
            <person name="Gearin C.R."/>
            <person name="Giannoukos G."/>
            <person name="Goode T."/>
            <person name="Graham J."/>
            <person name="Grandbois E."/>
            <person name="Grewal S."/>
            <person name="Gyaltsen K."/>
            <person name="Hafez N."/>
            <person name="Hagos B."/>
            <person name="Hall J."/>
            <person name="Henson C."/>
            <person name="Hollinger A."/>
            <person name="Honan T."/>
            <person name="Huard M.D."/>
            <person name="Hughes L."/>
            <person name="Hurhula B."/>
            <person name="Husby M.E."/>
            <person name="Kamat A."/>
            <person name="Kanga B."/>
            <person name="Kashin S."/>
            <person name="Khazanovich D."/>
            <person name="Kisner P."/>
            <person name="Lance K."/>
            <person name="Lara M."/>
            <person name="Lee W."/>
            <person name="Lennon N."/>
            <person name="Letendre F."/>
            <person name="LeVine R."/>
            <person name="Lipovsky A."/>
            <person name="Liu X."/>
            <person name="Liu J."/>
            <person name="Liu S."/>
            <person name="Lokyitsang T."/>
            <person name="Lokyitsang Y."/>
            <person name="Lubonja R."/>
            <person name="Lui A."/>
            <person name="MacDonald P."/>
            <person name="Magnisalis V."/>
            <person name="Maru K."/>
            <person name="Matthews C."/>
            <person name="McCusker W."/>
            <person name="McDonough S."/>
            <person name="Mehta T."/>
            <person name="Meldrim J."/>
            <person name="Meneus L."/>
            <person name="Mihai O."/>
            <person name="Mihalev A."/>
            <person name="Mihova T."/>
            <person name="Mittelman R."/>
            <person name="Mlenga V."/>
            <person name="Montmayeur A."/>
            <person name="Mulrain L."/>
            <person name="Navidi A."/>
            <person name="Naylor J."/>
            <person name="Negash T."/>
            <person name="Nguyen T."/>
            <person name="Nguyen N."/>
            <person name="Nicol R."/>
            <person name="Norbu C."/>
            <person name="Norbu N."/>
            <person name="Novod N."/>
            <person name="O'Neill B."/>
            <person name="Osman S."/>
            <person name="Markiewicz E."/>
            <person name="Oyono O.L."/>
            <person name="Patti C."/>
            <person name="Phunkhang P."/>
            <person name="Pierre F."/>
            <person name="Priest M."/>
            <person name="Raghuraman S."/>
            <person name="Rege F."/>
            <person name="Reyes R."/>
            <person name="Rise C."/>
            <person name="Rogov P."/>
            <person name="Ross K."/>
            <person name="Ryan E."/>
            <person name="Settipalli S."/>
            <person name="Shea T."/>
            <person name="Sherpa N."/>
            <person name="Shi L."/>
            <person name="Shih D."/>
            <person name="Sparrow T."/>
            <person name="Spaulding J."/>
            <person name="Stalker J."/>
            <person name="Stange-Thomann N."/>
            <person name="Stavropoulos S."/>
            <person name="Stone C."/>
            <person name="Strader C."/>
            <person name="Tesfaye S."/>
            <person name="Thomson T."/>
            <person name="Thoulutsang Y."/>
            <person name="Thoulutsang D."/>
            <person name="Topham K."/>
            <person name="Topping I."/>
            <person name="Tsamla T."/>
            <person name="Vassiliev H."/>
            <person name="Vo A."/>
            <person name="Wangchuk T."/>
            <person name="Wangdi T."/>
            <person name="Weiand M."/>
            <person name="Wilkinson J."/>
            <person name="Wilson A."/>
            <person name="Yadav S."/>
            <person name="Young G."/>
            <person name="Yu Q."/>
            <person name="Zembek L."/>
            <person name="Zhong D."/>
            <person name="Zimmer A."/>
            <person name="Zwirko Z."/>
            <person name="Jaffe D.B."/>
            <person name="Alvarez P."/>
            <person name="Brockman W."/>
            <person name="Butler J."/>
            <person name="Chin C."/>
            <person name="Gnerre S."/>
            <person name="Grabherr M."/>
            <person name="Kleber M."/>
            <person name="Mauceli E."/>
            <person name="MacCallum I."/>
        </authorList>
    </citation>
    <scope>NUCLEOTIDE SEQUENCE [LARGE SCALE GENOMIC DNA]</scope>
    <source>
        <strain evidence="3">Tucson 15010-1051.87</strain>
    </source>
</reference>
<dbReference type="OrthoDB" id="7882129at2759"/>
<dbReference type="OMA" id="YERWLAL"/>
<dbReference type="eggNOG" id="ENOG502T8ZN">
    <property type="taxonomic scope" value="Eukaryota"/>
</dbReference>
<feature type="signal peptide" evidence="1">
    <location>
        <begin position="1"/>
        <end position="21"/>
    </location>
</feature>
<dbReference type="HOGENOM" id="CLU_096210_0_0_1"/>
<dbReference type="PANTHER" id="PTHR21163">
    <property type="entry name" value="PROTEIN G12"/>
    <property type="match status" value="1"/>
</dbReference>
<dbReference type="InterPro" id="IPR010629">
    <property type="entry name" value="Ins_allergen"/>
</dbReference>
<dbReference type="Pfam" id="PF06757">
    <property type="entry name" value="Ins_allergen_rp"/>
    <property type="match status" value="1"/>
</dbReference>
<dbReference type="EMBL" id="CH940647">
    <property type="protein sequence ID" value="EDW69314.1"/>
    <property type="molecule type" value="Genomic_DNA"/>
</dbReference>
<keyword evidence="1" id="KW-0732">Signal</keyword>
<dbReference type="KEGG" id="dvi:6622401"/>
<dbReference type="Proteomes" id="UP000008792">
    <property type="component" value="Unassembled WGS sequence"/>
</dbReference>
<evidence type="ECO:0000313" key="2">
    <source>
        <dbReference type="EMBL" id="EDW69314.1"/>
    </source>
</evidence>
<accession>B4LFT7</accession>
<organism evidence="2 3">
    <name type="scientific">Drosophila virilis</name>
    <name type="common">Fruit fly</name>
    <dbReference type="NCBI Taxonomy" id="7244"/>
    <lineage>
        <taxon>Eukaryota</taxon>
        <taxon>Metazoa</taxon>
        <taxon>Ecdysozoa</taxon>
        <taxon>Arthropoda</taxon>
        <taxon>Hexapoda</taxon>
        <taxon>Insecta</taxon>
        <taxon>Pterygota</taxon>
        <taxon>Neoptera</taxon>
        <taxon>Endopterygota</taxon>
        <taxon>Diptera</taxon>
        <taxon>Brachycera</taxon>
        <taxon>Muscomorpha</taxon>
        <taxon>Ephydroidea</taxon>
        <taxon>Drosophilidae</taxon>
        <taxon>Drosophila</taxon>
    </lineage>
</organism>
<gene>
    <name evidence="2" type="primary">Dvir\GJ12191</name>
    <name evidence="2" type="ORF">Dvir_GJ12191</name>
</gene>
<feature type="chain" id="PRO_5002815739" evidence="1">
    <location>
        <begin position="22"/>
        <end position="253"/>
    </location>
</feature>
<keyword evidence="3" id="KW-1185">Reference proteome</keyword>
<dbReference type="AlphaFoldDB" id="B4LFT7"/>
<evidence type="ECO:0000256" key="1">
    <source>
        <dbReference type="SAM" id="SignalP"/>
    </source>
</evidence>